<dbReference type="Pfam" id="PF23213">
    <property type="entry name" value="DUF7065"/>
    <property type="match status" value="1"/>
</dbReference>
<dbReference type="InterPro" id="IPR055493">
    <property type="entry name" value="DUF7065"/>
</dbReference>
<keyword evidence="3" id="KW-1185">Reference proteome</keyword>
<dbReference type="EMBL" id="AGUD01000272">
    <property type="protein sequence ID" value="EHN09531.1"/>
    <property type="molecule type" value="Genomic_DNA"/>
</dbReference>
<accession>H0E9X1</accession>
<dbReference type="AlphaFoldDB" id="H0E9X1"/>
<dbReference type="SUPFAM" id="SSF159245">
    <property type="entry name" value="AttH-like"/>
    <property type="match status" value="1"/>
</dbReference>
<sequence length="315" mass="33193">MALDPALERPHTSSDPTFSDAVTCAFADRRAGVQGTVRIGVAGGAASGLVLVFVDGEPALSHAEGAIPIPPDPEGYGDLSAAGIDHEIVEPHRRWSVSAATDDGALDLTFVAVGPPLVLSGDHVAAKWGGMEGYEQPCRVTGTLTVGDRRFAIDGVGQRGHQWGAPDWSRLEQARTITGWFDGELSFAISALRPEGARSHADEVAWAAVARVPPAPPAEDGEAPVADAAPARELEAVLTPEPRISTTTDAGGRHTLATVELWESDEGPVWTATGEAISGTTLELGRLRLDTAFFRWRLAGREGVGRYDVLKKVAE</sequence>
<name>H0E9X1_9ACTN</name>
<proteinExistence type="predicted"/>
<evidence type="ECO:0000313" key="2">
    <source>
        <dbReference type="EMBL" id="EHN09531.1"/>
    </source>
</evidence>
<dbReference type="OrthoDB" id="115252at2"/>
<evidence type="ECO:0000313" key="3">
    <source>
        <dbReference type="Proteomes" id="UP000005143"/>
    </source>
</evidence>
<gene>
    <name evidence="2" type="ORF">PAI11_36440</name>
</gene>
<protein>
    <recommendedName>
        <fullName evidence="1">DUF7065 domain-containing protein</fullName>
    </recommendedName>
</protein>
<comment type="caution">
    <text evidence="2">The sequence shown here is derived from an EMBL/GenBank/DDBJ whole genome shotgun (WGS) entry which is preliminary data.</text>
</comment>
<evidence type="ECO:0000259" key="1">
    <source>
        <dbReference type="Pfam" id="PF23213"/>
    </source>
</evidence>
<reference evidence="2 3" key="1">
    <citation type="journal article" date="2013" name="Biodegradation">
        <title>Quantitative proteomic analysis of ibuprofen-degrading Patulibacter sp. strain I11.</title>
        <authorList>
            <person name="Almeida B."/>
            <person name="Kjeldal H."/>
            <person name="Lolas I."/>
            <person name="Knudsen A.D."/>
            <person name="Carvalho G."/>
            <person name="Nielsen K.L."/>
            <person name="Barreto Crespo M.T."/>
            <person name="Stensballe A."/>
            <person name="Nielsen J.L."/>
        </authorList>
    </citation>
    <scope>NUCLEOTIDE SEQUENCE [LARGE SCALE GENOMIC DNA]</scope>
    <source>
        <strain evidence="2 3">I11</strain>
    </source>
</reference>
<dbReference type="Proteomes" id="UP000005143">
    <property type="component" value="Unassembled WGS sequence"/>
</dbReference>
<dbReference type="RefSeq" id="WP_007577935.1">
    <property type="nucleotide sequence ID" value="NZ_AGUD01000272.1"/>
</dbReference>
<feature type="domain" description="DUF7065" evidence="1">
    <location>
        <begin position="8"/>
        <end position="164"/>
    </location>
</feature>
<organism evidence="2 3">
    <name type="scientific">Patulibacter medicamentivorans</name>
    <dbReference type="NCBI Taxonomy" id="1097667"/>
    <lineage>
        <taxon>Bacteria</taxon>
        <taxon>Bacillati</taxon>
        <taxon>Actinomycetota</taxon>
        <taxon>Thermoleophilia</taxon>
        <taxon>Solirubrobacterales</taxon>
        <taxon>Patulibacteraceae</taxon>
        <taxon>Patulibacter</taxon>
    </lineage>
</organism>